<evidence type="ECO:0000259" key="8">
    <source>
        <dbReference type="Pfam" id="PF13567"/>
    </source>
</evidence>
<protein>
    <submittedName>
        <fullName evidence="9">ComEC family competence protein</fullName>
    </submittedName>
</protein>
<feature type="transmembrane region" description="Helical" evidence="6">
    <location>
        <begin position="268"/>
        <end position="284"/>
    </location>
</feature>
<evidence type="ECO:0000256" key="5">
    <source>
        <dbReference type="ARBA" id="ARBA00023136"/>
    </source>
</evidence>
<feature type="transmembrane region" description="Helical" evidence="6">
    <location>
        <begin position="241"/>
        <end position="261"/>
    </location>
</feature>
<keyword evidence="5 6" id="KW-0472">Membrane</keyword>
<evidence type="ECO:0000256" key="1">
    <source>
        <dbReference type="ARBA" id="ARBA00004651"/>
    </source>
</evidence>
<dbReference type="STRING" id="1617426.TR69_WS6001000704"/>
<evidence type="ECO:0000256" key="6">
    <source>
        <dbReference type="SAM" id="Phobius"/>
    </source>
</evidence>
<feature type="transmembrane region" description="Helical" evidence="6">
    <location>
        <begin position="430"/>
        <end position="448"/>
    </location>
</feature>
<feature type="transmembrane region" description="Helical" evidence="6">
    <location>
        <begin position="369"/>
        <end position="392"/>
    </location>
</feature>
<reference evidence="9 10" key="1">
    <citation type="submission" date="2015-02" db="EMBL/GenBank/DDBJ databases">
        <title>Improved understanding of the partial-nitritation anammox process through 23 genomes representing the majority of the microbial community.</title>
        <authorList>
            <person name="Speth D.R."/>
            <person name="In T Zandt M."/>
            <person name="Guerrero Cruz S."/>
            <person name="Jetten M.S."/>
            <person name="Dutilh B.E."/>
        </authorList>
    </citation>
    <scope>NUCLEOTIDE SEQUENCE [LARGE SCALE GENOMIC DNA]</scope>
    <source>
        <strain evidence="9">OLB20</strain>
    </source>
</reference>
<accession>A0A136LYE8</accession>
<sequence length="458" mass="50003">MKRLRVLAGYPLLLILIPATGFLIGAEKSAFAHGLLFMSASSGAAVMINRRFLLLVPLLALLVLRYFSTAVPEHIDAHVTRYLNGYYEVTGIVVSQPYTDLHRKRFRLLPLALSDDAGSLSVRGGLILVTTGRYVRVEQGQRVTFTAQIEQPESFDGFDYPGYLRTLDVYAVADAHTIEVTADAGFPDSLLVSARNGIREKLQMSLPEPHAALVIGMLIGTREEFYQDFDGRLSLTGTTHMIAVSGFNVTLLITLILSLAGRIHRKKLMWIAAVGILLFLGIVGADNQPALRATIMGLAMLAGKVSGRRGAVANSLGLALFCMLLINPLSLFSLSLQLSFAATLGLIVIEPRLRRIVPRLFGTLIREELSLTLAANVATLPVTVSSFGTVPLISPIANLAVGPLVPIIMLFGFLILPLSLLPVINDLAAVPAWIVTELFVRIITFFLINRRYYARDRD</sequence>
<dbReference type="PANTHER" id="PTHR30619">
    <property type="entry name" value="DNA INTERNALIZATION/COMPETENCE PROTEIN COMEC/REC2"/>
    <property type="match status" value="1"/>
</dbReference>
<dbReference type="Pfam" id="PF13567">
    <property type="entry name" value="DUF4131"/>
    <property type="match status" value="1"/>
</dbReference>
<keyword evidence="2" id="KW-1003">Cell membrane</keyword>
<dbReference type="Proteomes" id="UP000070457">
    <property type="component" value="Unassembled WGS sequence"/>
</dbReference>
<dbReference type="GO" id="GO:0005886">
    <property type="term" value="C:plasma membrane"/>
    <property type="evidence" value="ECO:0007669"/>
    <property type="project" value="UniProtKB-SubCell"/>
</dbReference>
<evidence type="ECO:0000256" key="3">
    <source>
        <dbReference type="ARBA" id="ARBA00022692"/>
    </source>
</evidence>
<dbReference type="InterPro" id="IPR004477">
    <property type="entry name" value="ComEC_N"/>
</dbReference>
<keyword evidence="4 6" id="KW-1133">Transmembrane helix</keyword>
<evidence type="ECO:0000313" key="10">
    <source>
        <dbReference type="Proteomes" id="UP000070457"/>
    </source>
</evidence>
<dbReference type="PANTHER" id="PTHR30619:SF7">
    <property type="entry name" value="BETA-LACTAMASE DOMAIN PROTEIN"/>
    <property type="match status" value="1"/>
</dbReference>
<keyword evidence="3 6" id="KW-0812">Transmembrane</keyword>
<dbReference type="InterPro" id="IPR025405">
    <property type="entry name" value="DUF4131"/>
</dbReference>
<evidence type="ECO:0000259" key="7">
    <source>
        <dbReference type="Pfam" id="PF03772"/>
    </source>
</evidence>
<feature type="domain" description="DUF4131" evidence="8">
    <location>
        <begin position="40"/>
        <end position="179"/>
    </location>
</feature>
<feature type="transmembrane region" description="Helical" evidence="6">
    <location>
        <begin position="404"/>
        <end position="424"/>
    </location>
</feature>
<dbReference type="InterPro" id="IPR052159">
    <property type="entry name" value="Competence_DNA_uptake"/>
</dbReference>
<organism evidence="9 10">
    <name type="scientific">candidate division WS6 bacterium OLB20</name>
    <dbReference type="NCBI Taxonomy" id="1617426"/>
    <lineage>
        <taxon>Bacteria</taxon>
        <taxon>Candidatus Dojkabacteria</taxon>
    </lineage>
</organism>
<evidence type="ECO:0000313" key="9">
    <source>
        <dbReference type="EMBL" id="KXK26692.1"/>
    </source>
</evidence>
<evidence type="ECO:0000256" key="2">
    <source>
        <dbReference type="ARBA" id="ARBA00022475"/>
    </source>
</evidence>
<feature type="transmembrane region" description="Helical" evidence="6">
    <location>
        <begin position="318"/>
        <end position="349"/>
    </location>
</feature>
<feature type="transmembrane region" description="Helical" evidence="6">
    <location>
        <begin position="52"/>
        <end position="68"/>
    </location>
</feature>
<dbReference type="EMBL" id="JYNZ01000003">
    <property type="protein sequence ID" value="KXK26692.1"/>
    <property type="molecule type" value="Genomic_DNA"/>
</dbReference>
<name>A0A136LYE8_9BACT</name>
<comment type="subcellular location">
    <subcellularLocation>
        <location evidence="1">Cell membrane</location>
        <topology evidence="1">Multi-pass membrane protein</topology>
    </subcellularLocation>
</comment>
<dbReference type="AlphaFoldDB" id="A0A136LYE8"/>
<gene>
    <name evidence="9" type="ORF">TR69_WS6001000704</name>
</gene>
<dbReference type="NCBIfam" id="TIGR00360">
    <property type="entry name" value="ComEC_N-term"/>
    <property type="match status" value="1"/>
</dbReference>
<evidence type="ECO:0000256" key="4">
    <source>
        <dbReference type="ARBA" id="ARBA00022989"/>
    </source>
</evidence>
<dbReference type="Pfam" id="PF03772">
    <property type="entry name" value="Competence"/>
    <property type="match status" value="1"/>
</dbReference>
<proteinExistence type="predicted"/>
<feature type="domain" description="ComEC/Rec2-related protein" evidence="7">
    <location>
        <begin position="217"/>
        <end position="444"/>
    </location>
</feature>
<comment type="caution">
    <text evidence="9">The sequence shown here is derived from an EMBL/GenBank/DDBJ whole genome shotgun (WGS) entry which is preliminary data.</text>
</comment>